<dbReference type="GO" id="GO:0005507">
    <property type="term" value="F:copper ion binding"/>
    <property type="evidence" value="ECO:0007669"/>
    <property type="project" value="InterPro"/>
</dbReference>
<name>W9R9G2_9ROSA</name>
<organism evidence="5 6">
    <name type="scientific">Morus notabilis</name>
    <dbReference type="NCBI Taxonomy" id="981085"/>
    <lineage>
        <taxon>Eukaryota</taxon>
        <taxon>Viridiplantae</taxon>
        <taxon>Streptophyta</taxon>
        <taxon>Embryophyta</taxon>
        <taxon>Tracheophyta</taxon>
        <taxon>Spermatophyta</taxon>
        <taxon>Magnoliopsida</taxon>
        <taxon>eudicotyledons</taxon>
        <taxon>Gunneridae</taxon>
        <taxon>Pentapetalae</taxon>
        <taxon>rosids</taxon>
        <taxon>fabids</taxon>
        <taxon>Rosales</taxon>
        <taxon>Moraceae</taxon>
        <taxon>Moreae</taxon>
        <taxon>Morus</taxon>
    </lineage>
</organism>
<keyword evidence="2" id="KW-0479">Metal-binding</keyword>
<dbReference type="EMBL" id="KE344741">
    <property type="protein sequence ID" value="EXB77141.1"/>
    <property type="molecule type" value="Genomic_DNA"/>
</dbReference>
<evidence type="ECO:0000313" key="5">
    <source>
        <dbReference type="EMBL" id="EXB77141.1"/>
    </source>
</evidence>
<comment type="similarity">
    <text evidence="1">Belongs to the multicopper oxidase family.</text>
</comment>
<dbReference type="GO" id="GO:0016491">
    <property type="term" value="F:oxidoreductase activity"/>
    <property type="evidence" value="ECO:0007669"/>
    <property type="project" value="InterPro"/>
</dbReference>
<evidence type="ECO:0000256" key="3">
    <source>
        <dbReference type="ARBA" id="ARBA00023008"/>
    </source>
</evidence>
<dbReference type="eggNOG" id="KOG1263">
    <property type="taxonomic scope" value="Eukaryota"/>
</dbReference>
<dbReference type="InterPro" id="IPR033138">
    <property type="entry name" value="Cu_oxidase_CS"/>
</dbReference>
<dbReference type="STRING" id="981085.W9R9G2"/>
<keyword evidence="6" id="KW-1185">Reference proteome</keyword>
<dbReference type="InterPro" id="IPR011706">
    <property type="entry name" value="Cu-oxidase_C"/>
</dbReference>
<dbReference type="InterPro" id="IPR002355">
    <property type="entry name" value="Cu_oxidase_Cu_BS"/>
</dbReference>
<evidence type="ECO:0000259" key="4">
    <source>
        <dbReference type="Pfam" id="PF07731"/>
    </source>
</evidence>
<dbReference type="Proteomes" id="UP000030645">
    <property type="component" value="Unassembled WGS sequence"/>
</dbReference>
<evidence type="ECO:0000313" key="6">
    <source>
        <dbReference type="Proteomes" id="UP000030645"/>
    </source>
</evidence>
<dbReference type="PROSITE" id="PS00079">
    <property type="entry name" value="MULTICOPPER_OXIDASE1"/>
    <property type="match status" value="1"/>
</dbReference>
<keyword evidence="3" id="KW-0186">Copper</keyword>
<protein>
    <recommendedName>
        <fullName evidence="4">Plastocyanin-like domain-containing protein</fullName>
    </recommendedName>
</protein>
<feature type="domain" description="Plastocyanin-like" evidence="4">
    <location>
        <begin position="70"/>
        <end position="95"/>
    </location>
</feature>
<evidence type="ECO:0000256" key="1">
    <source>
        <dbReference type="ARBA" id="ARBA00010609"/>
    </source>
</evidence>
<dbReference type="AlphaFoldDB" id="W9R9G2"/>
<dbReference type="PROSITE" id="PS00080">
    <property type="entry name" value="MULTICOPPER_OXIDASE2"/>
    <property type="match status" value="1"/>
</dbReference>
<sequence length="113" mass="12807">MACLVMEPHGLSSHGARGLSSSWGHINDFKMLMNDFLIKRSCEPVRESIAVSLDRMRRVHPRGQNPKLGPGVWFMHCHFDVHLSWGLRMAWIVLDGELPNQKLPPPPSDLPKC</sequence>
<reference evidence="6" key="1">
    <citation type="submission" date="2013-01" db="EMBL/GenBank/DDBJ databases">
        <title>Draft Genome Sequence of a Mulberry Tree, Morus notabilis C.K. Schneid.</title>
        <authorList>
            <person name="He N."/>
            <person name="Zhao S."/>
        </authorList>
    </citation>
    <scope>NUCLEOTIDE SEQUENCE</scope>
</reference>
<dbReference type="InterPro" id="IPR008972">
    <property type="entry name" value="Cupredoxin"/>
</dbReference>
<gene>
    <name evidence="5" type="ORF">L484_002029</name>
</gene>
<proteinExistence type="inferred from homology"/>
<evidence type="ECO:0000256" key="2">
    <source>
        <dbReference type="ARBA" id="ARBA00022723"/>
    </source>
</evidence>
<accession>W9R9G2</accession>
<dbReference type="SUPFAM" id="SSF49503">
    <property type="entry name" value="Cupredoxins"/>
    <property type="match status" value="1"/>
</dbReference>
<dbReference type="Gene3D" id="2.60.40.420">
    <property type="entry name" value="Cupredoxins - blue copper proteins"/>
    <property type="match status" value="1"/>
</dbReference>
<dbReference type="Pfam" id="PF07731">
    <property type="entry name" value="Cu-oxidase_2"/>
    <property type="match status" value="1"/>
</dbReference>